<dbReference type="InterPro" id="IPR023214">
    <property type="entry name" value="HAD_sf"/>
</dbReference>
<comment type="pathway">
    <text evidence="3">Organic acid metabolism; glycolate biosynthesis; glycolate from 2-phosphoglycolate: step 1/1.</text>
</comment>
<dbReference type="NCBIfam" id="TIGR01449">
    <property type="entry name" value="PGP_bact"/>
    <property type="match status" value="1"/>
</dbReference>
<dbReference type="NCBIfam" id="TIGR01549">
    <property type="entry name" value="HAD-SF-IA-v1"/>
    <property type="match status" value="1"/>
</dbReference>
<name>A0A7M1B7C3_9BACT</name>
<dbReference type="SFLD" id="SFLDG01129">
    <property type="entry name" value="C1.5:_HAD__Beta-PGM__Phosphata"/>
    <property type="match status" value="1"/>
</dbReference>
<keyword evidence="7 10" id="KW-0378">Hydrolase</keyword>
<comment type="cofactor">
    <cofactor evidence="2">
        <name>Mg(2+)</name>
        <dbReference type="ChEBI" id="CHEBI:18420"/>
    </cofactor>
</comment>
<dbReference type="SFLD" id="SFLDG01135">
    <property type="entry name" value="C1.5.6:_HAD__Beta-PGM__Phospha"/>
    <property type="match status" value="1"/>
</dbReference>
<dbReference type="FunFam" id="3.40.50.1000:FF:000022">
    <property type="entry name" value="Phosphoglycolate phosphatase"/>
    <property type="match status" value="1"/>
</dbReference>
<protein>
    <recommendedName>
        <fullName evidence="5">phosphoglycolate phosphatase</fullName>
        <ecNumber evidence="5">3.1.3.18</ecNumber>
    </recommendedName>
</protein>
<keyword evidence="6" id="KW-0479">Metal-binding</keyword>
<dbReference type="RefSeq" id="WP_193111849.1">
    <property type="nucleotide sequence ID" value="NZ_CP041406.1"/>
</dbReference>
<dbReference type="Gene3D" id="1.10.150.240">
    <property type="entry name" value="Putative phosphatase, domain 2"/>
    <property type="match status" value="1"/>
</dbReference>
<dbReference type="InterPro" id="IPR041492">
    <property type="entry name" value="HAD_2"/>
</dbReference>
<keyword evidence="9" id="KW-0119">Carbohydrate metabolism</keyword>
<evidence type="ECO:0000256" key="5">
    <source>
        <dbReference type="ARBA" id="ARBA00013078"/>
    </source>
</evidence>
<dbReference type="GO" id="GO:0008967">
    <property type="term" value="F:phosphoglycolate phosphatase activity"/>
    <property type="evidence" value="ECO:0007669"/>
    <property type="project" value="UniProtKB-EC"/>
</dbReference>
<evidence type="ECO:0000256" key="2">
    <source>
        <dbReference type="ARBA" id="ARBA00001946"/>
    </source>
</evidence>
<evidence type="ECO:0000256" key="1">
    <source>
        <dbReference type="ARBA" id="ARBA00000830"/>
    </source>
</evidence>
<gene>
    <name evidence="10" type="ORF">FM071_04605</name>
</gene>
<dbReference type="CDD" id="cd16417">
    <property type="entry name" value="HAD_PGPase"/>
    <property type="match status" value="1"/>
</dbReference>
<dbReference type="EC" id="3.1.3.18" evidence="5"/>
<evidence type="ECO:0000313" key="10">
    <source>
        <dbReference type="EMBL" id="QOP45604.1"/>
    </source>
</evidence>
<dbReference type="PANTHER" id="PTHR43434">
    <property type="entry name" value="PHOSPHOGLYCOLATE PHOSPHATASE"/>
    <property type="match status" value="1"/>
</dbReference>
<sequence length="227" mass="25746">MIKLTDKKLILFDLDGTLIDSVPDLAASVNYMMRSLRLEPYSVEQIRSWVGNGASTLVKRALAGEADISNVDIGNNFFEEALDLFLDHYSHNLAKETYLYEGVKETLDTLYKRDFIMTIVTNKPCEFIEPILDALEIKEYFSLLLGANSLEKKKPNPEVIFHTLEKFNIKKYESVIVGDSKNDIIAAHNAGIDSLAVTYGYNYEENIQEYDPTGVVDRFEKLTEIIG</sequence>
<organism evidence="10 11">
    <name type="scientific">Sulfurimonas paralvinellae</name>
    <dbReference type="NCBI Taxonomy" id="317658"/>
    <lineage>
        <taxon>Bacteria</taxon>
        <taxon>Pseudomonadati</taxon>
        <taxon>Campylobacterota</taxon>
        <taxon>Epsilonproteobacteria</taxon>
        <taxon>Campylobacterales</taxon>
        <taxon>Sulfurimonadaceae</taxon>
        <taxon>Sulfurimonas</taxon>
    </lineage>
</organism>
<evidence type="ECO:0000256" key="6">
    <source>
        <dbReference type="ARBA" id="ARBA00022723"/>
    </source>
</evidence>
<dbReference type="GO" id="GO:0046872">
    <property type="term" value="F:metal ion binding"/>
    <property type="evidence" value="ECO:0007669"/>
    <property type="project" value="UniProtKB-KW"/>
</dbReference>
<dbReference type="EMBL" id="CP041406">
    <property type="protein sequence ID" value="QOP45604.1"/>
    <property type="molecule type" value="Genomic_DNA"/>
</dbReference>
<keyword evidence="11" id="KW-1185">Reference proteome</keyword>
<evidence type="ECO:0000256" key="7">
    <source>
        <dbReference type="ARBA" id="ARBA00022801"/>
    </source>
</evidence>
<evidence type="ECO:0000256" key="4">
    <source>
        <dbReference type="ARBA" id="ARBA00006171"/>
    </source>
</evidence>
<dbReference type="PANTHER" id="PTHR43434:SF1">
    <property type="entry name" value="PHOSPHOGLYCOLATE PHOSPHATASE"/>
    <property type="match status" value="1"/>
</dbReference>
<dbReference type="InterPro" id="IPR006439">
    <property type="entry name" value="HAD-SF_hydro_IA"/>
</dbReference>
<dbReference type="KEGG" id="spal:FM071_04605"/>
<dbReference type="InterPro" id="IPR050155">
    <property type="entry name" value="HAD-like_hydrolase_sf"/>
</dbReference>
<evidence type="ECO:0000256" key="8">
    <source>
        <dbReference type="ARBA" id="ARBA00022842"/>
    </source>
</evidence>
<dbReference type="InterPro" id="IPR023198">
    <property type="entry name" value="PGP-like_dom2"/>
</dbReference>
<keyword evidence="8" id="KW-0460">Magnesium</keyword>
<comment type="catalytic activity">
    <reaction evidence="1">
        <text>2-phosphoglycolate + H2O = glycolate + phosphate</text>
        <dbReference type="Rhea" id="RHEA:14369"/>
        <dbReference type="ChEBI" id="CHEBI:15377"/>
        <dbReference type="ChEBI" id="CHEBI:29805"/>
        <dbReference type="ChEBI" id="CHEBI:43474"/>
        <dbReference type="ChEBI" id="CHEBI:58033"/>
        <dbReference type="EC" id="3.1.3.18"/>
    </reaction>
</comment>
<dbReference type="InterPro" id="IPR037512">
    <property type="entry name" value="PGPase_prok"/>
</dbReference>
<dbReference type="GO" id="GO:0006281">
    <property type="term" value="P:DNA repair"/>
    <property type="evidence" value="ECO:0007669"/>
    <property type="project" value="TreeGrafter"/>
</dbReference>
<proteinExistence type="inferred from homology"/>
<dbReference type="GO" id="GO:0005975">
    <property type="term" value="P:carbohydrate metabolic process"/>
    <property type="evidence" value="ECO:0007669"/>
    <property type="project" value="InterPro"/>
</dbReference>
<comment type="similarity">
    <text evidence="4">Belongs to the HAD-like hydrolase superfamily. CbbY/CbbZ/Gph/YieH family.</text>
</comment>
<reference evidence="10 11" key="1">
    <citation type="submission" date="2019-07" db="EMBL/GenBank/DDBJ databases">
        <title>Sulfurimonas paralvinellae sp. nov., a novel mesophilic, hydrogen- and sulfur-oxidizing chemolithoautotroph within the Epsilonproteo- bacteria isolated from a deep-sea hydrothermal vent polychaete nest, reclassification of Thiomicrospira denitrificans as Sulfurimonas denitrificans comb. nov. and emended description of the genus Sulfurimonas.</title>
        <authorList>
            <person name="Wang S."/>
            <person name="Jiang L."/>
            <person name="Shao Z."/>
        </authorList>
    </citation>
    <scope>NUCLEOTIDE SEQUENCE [LARGE SCALE GENOMIC DNA]</scope>
    <source>
        <strain evidence="10 11">GO25</strain>
    </source>
</reference>
<dbReference type="SUPFAM" id="SSF56784">
    <property type="entry name" value="HAD-like"/>
    <property type="match status" value="1"/>
</dbReference>
<dbReference type="SFLD" id="SFLDS00003">
    <property type="entry name" value="Haloacid_Dehalogenase"/>
    <property type="match status" value="1"/>
</dbReference>
<dbReference type="AlphaFoldDB" id="A0A7M1B7C3"/>
<accession>A0A7M1B7C3</accession>
<dbReference type="InterPro" id="IPR036412">
    <property type="entry name" value="HAD-like_sf"/>
</dbReference>
<evidence type="ECO:0000313" key="11">
    <source>
        <dbReference type="Proteomes" id="UP000593580"/>
    </source>
</evidence>
<dbReference type="Gene3D" id="3.40.50.1000">
    <property type="entry name" value="HAD superfamily/HAD-like"/>
    <property type="match status" value="1"/>
</dbReference>
<dbReference type="GO" id="GO:0005829">
    <property type="term" value="C:cytosol"/>
    <property type="evidence" value="ECO:0007669"/>
    <property type="project" value="TreeGrafter"/>
</dbReference>
<dbReference type="Pfam" id="PF13419">
    <property type="entry name" value="HAD_2"/>
    <property type="match status" value="1"/>
</dbReference>
<dbReference type="NCBIfam" id="NF009695">
    <property type="entry name" value="PRK13222.1-2"/>
    <property type="match status" value="1"/>
</dbReference>
<dbReference type="Proteomes" id="UP000593580">
    <property type="component" value="Chromosome"/>
</dbReference>
<evidence type="ECO:0000256" key="9">
    <source>
        <dbReference type="ARBA" id="ARBA00023277"/>
    </source>
</evidence>
<evidence type="ECO:0000256" key="3">
    <source>
        <dbReference type="ARBA" id="ARBA00004818"/>
    </source>
</evidence>